<reference evidence="1" key="1">
    <citation type="journal article" date="2020" name="Nature">
        <title>Giant virus diversity and host interactions through global metagenomics.</title>
        <authorList>
            <person name="Schulz F."/>
            <person name="Roux S."/>
            <person name="Paez-Espino D."/>
            <person name="Jungbluth S."/>
            <person name="Walsh D.A."/>
            <person name="Denef V.J."/>
            <person name="McMahon K.D."/>
            <person name="Konstantinidis K.T."/>
            <person name="Eloe-Fadrosh E.A."/>
            <person name="Kyrpides N.C."/>
            <person name="Woyke T."/>
        </authorList>
    </citation>
    <scope>NUCLEOTIDE SEQUENCE</scope>
    <source>
        <strain evidence="1">GVMAG-M-3300019093-7</strain>
    </source>
</reference>
<protein>
    <submittedName>
        <fullName evidence="1">Uncharacterized protein</fullName>
    </submittedName>
</protein>
<accession>A0A6C0BWP4</accession>
<evidence type="ECO:0000313" key="1">
    <source>
        <dbReference type="EMBL" id="QHS96201.1"/>
    </source>
</evidence>
<sequence length="35" mass="4254">MFYYIILTILPFENEGQREKTWVIPSPSSNIKFYK</sequence>
<dbReference type="EMBL" id="MN739265">
    <property type="protein sequence ID" value="QHS96201.1"/>
    <property type="molecule type" value="Genomic_DNA"/>
</dbReference>
<name>A0A6C0BWP4_9ZZZZ</name>
<dbReference type="AlphaFoldDB" id="A0A6C0BWP4"/>
<proteinExistence type="predicted"/>
<organism evidence="1">
    <name type="scientific">viral metagenome</name>
    <dbReference type="NCBI Taxonomy" id="1070528"/>
    <lineage>
        <taxon>unclassified sequences</taxon>
        <taxon>metagenomes</taxon>
        <taxon>organismal metagenomes</taxon>
    </lineage>
</organism>